<dbReference type="Gene3D" id="1.25.40.20">
    <property type="entry name" value="Ankyrin repeat-containing domain"/>
    <property type="match status" value="1"/>
</dbReference>
<evidence type="ECO:0008006" key="3">
    <source>
        <dbReference type="Google" id="ProtNLM"/>
    </source>
</evidence>
<dbReference type="OrthoDB" id="3799607at2759"/>
<dbReference type="AlphaFoldDB" id="A0A2T2NVM4"/>
<dbReference type="Proteomes" id="UP000240883">
    <property type="component" value="Unassembled WGS sequence"/>
</dbReference>
<organism evidence="1 2">
    <name type="scientific">Corynespora cassiicola Philippines</name>
    <dbReference type="NCBI Taxonomy" id="1448308"/>
    <lineage>
        <taxon>Eukaryota</taxon>
        <taxon>Fungi</taxon>
        <taxon>Dikarya</taxon>
        <taxon>Ascomycota</taxon>
        <taxon>Pezizomycotina</taxon>
        <taxon>Dothideomycetes</taxon>
        <taxon>Pleosporomycetidae</taxon>
        <taxon>Pleosporales</taxon>
        <taxon>Corynesporascaceae</taxon>
        <taxon>Corynespora</taxon>
    </lineage>
</organism>
<dbReference type="SUPFAM" id="SSF48403">
    <property type="entry name" value="Ankyrin repeat"/>
    <property type="match status" value="1"/>
</dbReference>
<proteinExistence type="predicted"/>
<keyword evidence="2" id="KW-1185">Reference proteome</keyword>
<protein>
    <recommendedName>
        <fullName evidence="3">Ankyrin</fullName>
    </recommendedName>
</protein>
<dbReference type="EMBL" id="KZ678133">
    <property type="protein sequence ID" value="PSN69440.1"/>
    <property type="molecule type" value="Genomic_DNA"/>
</dbReference>
<accession>A0A2T2NVM4</accession>
<reference evidence="1 2" key="1">
    <citation type="journal article" date="2018" name="Front. Microbiol.">
        <title>Genome-Wide Analysis of Corynespora cassiicola Leaf Fall Disease Putative Effectors.</title>
        <authorList>
            <person name="Lopez D."/>
            <person name="Ribeiro S."/>
            <person name="Label P."/>
            <person name="Fumanal B."/>
            <person name="Venisse J.S."/>
            <person name="Kohler A."/>
            <person name="de Oliveira R.R."/>
            <person name="Labutti K."/>
            <person name="Lipzen A."/>
            <person name="Lail K."/>
            <person name="Bauer D."/>
            <person name="Ohm R.A."/>
            <person name="Barry K.W."/>
            <person name="Spatafora J."/>
            <person name="Grigoriev I.V."/>
            <person name="Martin F.M."/>
            <person name="Pujade-Renaud V."/>
        </authorList>
    </citation>
    <scope>NUCLEOTIDE SEQUENCE [LARGE SCALE GENOMIC DNA]</scope>
    <source>
        <strain evidence="1 2">Philippines</strain>
    </source>
</reference>
<evidence type="ECO:0000313" key="1">
    <source>
        <dbReference type="EMBL" id="PSN69440.1"/>
    </source>
</evidence>
<name>A0A2T2NVM4_CORCC</name>
<dbReference type="InterPro" id="IPR036770">
    <property type="entry name" value="Ankyrin_rpt-contain_sf"/>
</dbReference>
<dbReference type="STRING" id="1448308.A0A2T2NVM4"/>
<evidence type="ECO:0000313" key="2">
    <source>
        <dbReference type="Proteomes" id="UP000240883"/>
    </source>
</evidence>
<sequence>MTNSVQDFNRIEFVERSACDCLATNKMSHAFPPTPHPQEELWLGDSTKNTPADCLALAEWMGDTDLLKELYWGSDPPSLFGKPSWAAAAQGHLEIVQFFLDEGALPYEKALLDNVEDPFDYTNHLYKSSLVAAAFKGHVNILEMFLQPPALYFAGVTR</sequence>
<gene>
    <name evidence="1" type="ORF">BS50DRAFT_341939</name>
</gene>